<organism evidence="3 5">
    <name type="scientific">Colwellia hornerae</name>
    <dbReference type="NCBI Taxonomy" id="89402"/>
    <lineage>
        <taxon>Bacteria</taxon>
        <taxon>Pseudomonadati</taxon>
        <taxon>Pseudomonadota</taxon>
        <taxon>Gammaproteobacteria</taxon>
        <taxon>Alteromonadales</taxon>
        <taxon>Colwelliaceae</taxon>
        <taxon>Colwellia</taxon>
    </lineage>
</organism>
<dbReference type="EMBL" id="VOLR01000003">
    <property type="protein sequence ID" value="TWX62312.1"/>
    <property type="molecule type" value="Genomic_DNA"/>
</dbReference>
<dbReference type="EMBL" id="VOLQ01000001">
    <property type="protein sequence ID" value="TWX72356.1"/>
    <property type="molecule type" value="Genomic_DNA"/>
</dbReference>
<dbReference type="InterPro" id="IPR007433">
    <property type="entry name" value="DUF481"/>
</dbReference>
<evidence type="ECO:0000256" key="1">
    <source>
        <dbReference type="SAM" id="SignalP"/>
    </source>
</evidence>
<evidence type="ECO:0000313" key="2">
    <source>
        <dbReference type="EMBL" id="TWX62312.1"/>
    </source>
</evidence>
<reference evidence="3 5" key="1">
    <citation type="submission" date="2019-07" db="EMBL/GenBank/DDBJ databases">
        <title>Genomes of sea-ice associated Colwellia species.</title>
        <authorList>
            <person name="Bowman J.P."/>
        </authorList>
    </citation>
    <scope>NUCLEOTIDE SEQUENCE [LARGE SCALE GENOMIC DNA]</scope>
    <source>
        <strain evidence="2 4">ACAM 607</strain>
        <strain evidence="3 5">IC036</strain>
    </source>
</reference>
<dbReference type="Proteomes" id="UP000321525">
    <property type="component" value="Unassembled WGS sequence"/>
</dbReference>
<proteinExistence type="predicted"/>
<evidence type="ECO:0000313" key="3">
    <source>
        <dbReference type="EMBL" id="TWX72356.1"/>
    </source>
</evidence>
<comment type="caution">
    <text evidence="3">The sequence shown here is derived from an EMBL/GenBank/DDBJ whole genome shotgun (WGS) entry which is preliminary data.</text>
</comment>
<evidence type="ECO:0000313" key="5">
    <source>
        <dbReference type="Proteomes" id="UP000321917"/>
    </source>
</evidence>
<evidence type="ECO:0000313" key="4">
    <source>
        <dbReference type="Proteomes" id="UP000321525"/>
    </source>
</evidence>
<name>A0A5C6QSY1_9GAMM</name>
<protein>
    <submittedName>
        <fullName evidence="3">DUF481 domain-containing protein</fullName>
    </submittedName>
</protein>
<keyword evidence="4" id="KW-1185">Reference proteome</keyword>
<dbReference type="OrthoDB" id="5292716at2"/>
<keyword evidence="1" id="KW-0732">Signal</keyword>
<dbReference type="Pfam" id="PF04338">
    <property type="entry name" value="DUF481"/>
    <property type="match status" value="1"/>
</dbReference>
<gene>
    <name evidence="2" type="ORF">ESZ26_02685</name>
    <name evidence="3" type="ORF">ESZ27_00680</name>
</gene>
<sequence>MLASKYPFHNFLYMLIKRPKMNNKLAIVALCGSLSLNAFAEEVVAPKDPLSMSAELGALFKTGDNESTDLKAGFDLDHELGLWRSTVRFDLLASKAEIEDEEGVQRSQTTNQQWKIVGQTNYTIGAKKTNYVYGNVSHDDNRFGGFETQSSISAGWGRRWFESKTGTFDADIGPGYKKDVVRLADENGNEYTENKSAFIIQAQALYTRNLNEHVKFKQRFVAKYATKSGENSNYQAESSITTKLISTLQLKVSFKVDHNTDVEEGKENTNTQTALTLVYSF</sequence>
<dbReference type="AlphaFoldDB" id="A0A5C6QSY1"/>
<feature type="signal peptide" evidence="1">
    <location>
        <begin position="1"/>
        <end position="40"/>
    </location>
</feature>
<accession>A0A5C6QSY1</accession>
<dbReference type="Proteomes" id="UP000321917">
    <property type="component" value="Unassembled WGS sequence"/>
</dbReference>
<feature type="chain" id="PRO_5023149006" evidence="1">
    <location>
        <begin position="41"/>
        <end position="281"/>
    </location>
</feature>